<protein>
    <submittedName>
        <fullName evidence="1">Uncharacterized protein</fullName>
    </submittedName>
</protein>
<comment type="caution">
    <text evidence="1">The sequence shown here is derived from an EMBL/GenBank/DDBJ whole genome shotgun (WGS) entry which is preliminary data.</text>
</comment>
<gene>
    <name evidence="1" type="ORF">CSKR_111963</name>
</gene>
<sequence>MDLLGKSAPPKPGLEQLLAGVLIDGQGGDDRVLFRGRNGLSFFVVAWQLSTNVYYWPTAVNDDDDALKKQDLRLSDAWCGPGPFECDCGRLFKTNRLFNIAKFLERLKQFVDKHFHSVLATSKEAPWKITLVANKAETRSALKVIDFVESTNKKPTRKKGSAALNERLPVSVKRSRRTTEMQWTYESLEKIYGPHTGP</sequence>
<dbReference type="EMBL" id="NIRI02000056">
    <property type="protein sequence ID" value="KAG5445923.1"/>
    <property type="molecule type" value="Genomic_DNA"/>
</dbReference>
<accession>A0A8T1M9U6</accession>
<reference evidence="1 2" key="2">
    <citation type="journal article" date="2021" name="Genomics">
        <title>High-quality reference genome for Clonorchis sinensis.</title>
        <authorList>
            <person name="Young N.D."/>
            <person name="Stroehlein A.J."/>
            <person name="Kinkar L."/>
            <person name="Wang T."/>
            <person name="Sohn W.M."/>
            <person name="Chang B.C.H."/>
            <person name="Kaur P."/>
            <person name="Weisz D."/>
            <person name="Dudchenko O."/>
            <person name="Aiden E.L."/>
            <person name="Korhonen P.K."/>
            <person name="Gasser R.B."/>
        </authorList>
    </citation>
    <scope>NUCLEOTIDE SEQUENCE [LARGE SCALE GENOMIC DNA]</scope>
    <source>
        <strain evidence="1">Cs-k2</strain>
    </source>
</reference>
<organism evidence="1 2">
    <name type="scientific">Clonorchis sinensis</name>
    <name type="common">Chinese liver fluke</name>
    <dbReference type="NCBI Taxonomy" id="79923"/>
    <lineage>
        <taxon>Eukaryota</taxon>
        <taxon>Metazoa</taxon>
        <taxon>Spiralia</taxon>
        <taxon>Lophotrochozoa</taxon>
        <taxon>Platyhelminthes</taxon>
        <taxon>Trematoda</taxon>
        <taxon>Digenea</taxon>
        <taxon>Opisthorchiida</taxon>
        <taxon>Opisthorchiata</taxon>
        <taxon>Opisthorchiidae</taxon>
        <taxon>Clonorchis</taxon>
    </lineage>
</organism>
<name>A0A8T1M9U6_CLOSI</name>
<evidence type="ECO:0000313" key="1">
    <source>
        <dbReference type="EMBL" id="KAG5445923.1"/>
    </source>
</evidence>
<evidence type="ECO:0000313" key="2">
    <source>
        <dbReference type="Proteomes" id="UP000286415"/>
    </source>
</evidence>
<keyword evidence="2" id="KW-1185">Reference proteome</keyword>
<reference evidence="1 2" key="1">
    <citation type="journal article" date="2018" name="Biotechnol. Adv.">
        <title>Improved genomic resources and new bioinformatic workflow for the carcinogenic parasite Clonorchis sinensis: Biotechnological implications.</title>
        <authorList>
            <person name="Wang D."/>
            <person name="Korhonen P.K."/>
            <person name="Gasser R.B."/>
            <person name="Young N.D."/>
        </authorList>
    </citation>
    <scope>NUCLEOTIDE SEQUENCE [LARGE SCALE GENOMIC DNA]</scope>
    <source>
        <strain evidence="1">Cs-k2</strain>
    </source>
</reference>
<proteinExistence type="predicted"/>
<dbReference type="Proteomes" id="UP000286415">
    <property type="component" value="Unassembled WGS sequence"/>
</dbReference>